<feature type="transmembrane region" description="Helical" evidence="7">
    <location>
        <begin position="48"/>
        <end position="67"/>
    </location>
</feature>
<keyword evidence="4 7" id="KW-1133">Transmembrane helix</keyword>
<feature type="transmembrane region" description="Helical" evidence="7">
    <location>
        <begin position="261"/>
        <end position="282"/>
    </location>
</feature>
<keyword evidence="3 7" id="KW-0812">Transmembrane</keyword>
<dbReference type="GO" id="GO:0005886">
    <property type="term" value="C:plasma membrane"/>
    <property type="evidence" value="ECO:0007669"/>
    <property type="project" value="UniProtKB-SubCell"/>
</dbReference>
<dbReference type="Pfam" id="PF07690">
    <property type="entry name" value="MFS_1"/>
    <property type="match status" value="1"/>
</dbReference>
<feature type="transmembrane region" description="Helical" evidence="7">
    <location>
        <begin position="167"/>
        <end position="187"/>
    </location>
</feature>
<feature type="transmembrane region" description="Helical" evidence="7">
    <location>
        <begin position="140"/>
        <end position="161"/>
    </location>
</feature>
<feature type="transmembrane region" description="Helical" evidence="7">
    <location>
        <begin position="101"/>
        <end position="119"/>
    </location>
</feature>
<feature type="transmembrane region" description="Helical" evidence="7">
    <location>
        <begin position="382"/>
        <end position="403"/>
    </location>
</feature>
<dbReference type="SUPFAM" id="SSF103473">
    <property type="entry name" value="MFS general substrate transporter"/>
    <property type="match status" value="1"/>
</dbReference>
<dbReference type="InterPro" id="IPR011701">
    <property type="entry name" value="MFS"/>
</dbReference>
<dbReference type="GO" id="GO:0022857">
    <property type="term" value="F:transmembrane transporter activity"/>
    <property type="evidence" value="ECO:0007669"/>
    <property type="project" value="InterPro"/>
</dbReference>
<dbReference type="PANTHER" id="PTHR23513">
    <property type="entry name" value="INTEGRAL MEMBRANE EFFLUX PROTEIN-RELATED"/>
    <property type="match status" value="1"/>
</dbReference>
<evidence type="ECO:0000256" key="2">
    <source>
        <dbReference type="ARBA" id="ARBA00022475"/>
    </source>
</evidence>
<evidence type="ECO:0000256" key="3">
    <source>
        <dbReference type="ARBA" id="ARBA00022692"/>
    </source>
</evidence>
<comment type="subcellular location">
    <subcellularLocation>
        <location evidence="1">Cell membrane</location>
        <topology evidence="1">Multi-pass membrane protein</topology>
    </subcellularLocation>
</comment>
<keyword evidence="5 7" id="KW-0472">Membrane</keyword>
<feature type="transmembrane region" description="Helical" evidence="7">
    <location>
        <begin position="227"/>
        <end position="249"/>
    </location>
</feature>
<name>A0A932A8I8_9BACT</name>
<feature type="region of interest" description="Disordered" evidence="6">
    <location>
        <begin position="406"/>
        <end position="445"/>
    </location>
</feature>
<accession>A0A932A8I8</accession>
<feature type="transmembrane region" description="Helical" evidence="7">
    <location>
        <begin position="12"/>
        <end position="36"/>
    </location>
</feature>
<dbReference type="CDD" id="cd06173">
    <property type="entry name" value="MFS_MefA_like"/>
    <property type="match status" value="1"/>
</dbReference>
<dbReference type="EMBL" id="JACPNR010000009">
    <property type="protein sequence ID" value="MBI2678527.1"/>
    <property type="molecule type" value="Genomic_DNA"/>
</dbReference>
<keyword evidence="2" id="KW-1003">Cell membrane</keyword>
<evidence type="ECO:0000256" key="7">
    <source>
        <dbReference type="SAM" id="Phobius"/>
    </source>
</evidence>
<reference evidence="8" key="1">
    <citation type="submission" date="2020-07" db="EMBL/GenBank/DDBJ databases">
        <title>Huge and variable diversity of episymbiotic CPR bacteria and DPANN archaea in groundwater ecosystems.</title>
        <authorList>
            <person name="He C.Y."/>
            <person name="Keren R."/>
            <person name="Whittaker M."/>
            <person name="Farag I.F."/>
            <person name="Doudna J."/>
            <person name="Cate J.H.D."/>
            <person name="Banfield J.F."/>
        </authorList>
    </citation>
    <scope>NUCLEOTIDE SEQUENCE</scope>
    <source>
        <strain evidence="8">NC_groundwater_580_Pr5_B-0.1um_64_19</strain>
    </source>
</reference>
<dbReference type="Proteomes" id="UP000779809">
    <property type="component" value="Unassembled WGS sequence"/>
</dbReference>
<evidence type="ECO:0000256" key="4">
    <source>
        <dbReference type="ARBA" id="ARBA00022989"/>
    </source>
</evidence>
<protein>
    <submittedName>
        <fullName evidence="8">MFS transporter</fullName>
    </submittedName>
</protein>
<evidence type="ECO:0000256" key="1">
    <source>
        <dbReference type="ARBA" id="ARBA00004651"/>
    </source>
</evidence>
<comment type="caution">
    <text evidence="8">The sequence shown here is derived from an EMBL/GenBank/DDBJ whole genome shotgun (WGS) entry which is preliminary data.</text>
</comment>
<proteinExistence type="predicted"/>
<dbReference type="AlphaFoldDB" id="A0A932A8I8"/>
<dbReference type="Gene3D" id="1.20.1250.20">
    <property type="entry name" value="MFS general substrate transporter like domains"/>
    <property type="match status" value="1"/>
</dbReference>
<dbReference type="InterPro" id="IPR036259">
    <property type="entry name" value="MFS_trans_sf"/>
</dbReference>
<evidence type="ECO:0000256" key="5">
    <source>
        <dbReference type="ARBA" id="ARBA00023136"/>
    </source>
</evidence>
<gene>
    <name evidence="8" type="ORF">HYX28_07075</name>
</gene>
<dbReference type="PANTHER" id="PTHR23513:SF6">
    <property type="entry name" value="MAJOR FACILITATOR SUPERFAMILY ASSOCIATED DOMAIN-CONTAINING PROTEIN"/>
    <property type="match status" value="1"/>
</dbReference>
<feature type="transmembrane region" description="Helical" evidence="7">
    <location>
        <begin position="74"/>
        <end position="95"/>
    </location>
</feature>
<evidence type="ECO:0000313" key="9">
    <source>
        <dbReference type="Proteomes" id="UP000779809"/>
    </source>
</evidence>
<organism evidence="8 9">
    <name type="scientific">Candidatus Korobacter versatilis</name>
    <dbReference type="NCBI Taxonomy" id="658062"/>
    <lineage>
        <taxon>Bacteria</taxon>
        <taxon>Pseudomonadati</taxon>
        <taxon>Acidobacteriota</taxon>
        <taxon>Terriglobia</taxon>
        <taxon>Terriglobales</taxon>
        <taxon>Candidatus Korobacteraceae</taxon>
        <taxon>Candidatus Korobacter</taxon>
    </lineage>
</organism>
<feature type="transmembrane region" description="Helical" evidence="7">
    <location>
        <begin position="294"/>
        <end position="311"/>
    </location>
</feature>
<evidence type="ECO:0000256" key="6">
    <source>
        <dbReference type="SAM" id="MobiDB-lite"/>
    </source>
</evidence>
<evidence type="ECO:0000313" key="8">
    <source>
        <dbReference type="EMBL" id="MBI2678527.1"/>
    </source>
</evidence>
<feature type="transmembrane region" description="Helical" evidence="7">
    <location>
        <begin position="356"/>
        <end position="376"/>
    </location>
</feature>
<sequence length="445" mass="48453">MRTILRQPGLRYIFLANIISMLGSGMNSTAITWFVLQRTHNEIALGKLVVLSTLPGLLMLPFTGVIIDREDRRHLVMLLDAARAIVVLAVAILALHGQAQIWQLYLMNMFVAAGFWMFWPTITALIQELTPEQEFVHANTFLLAGVQGGWLIAGSIVGFVYDKIGLSGVLFIDFATYLLSFSCYLFVRRGKHVVKPHDSGTPKPDGLVSRYFHELREGLDYVRGKPYIMLLGAAWALFLGAMLTQGVITAPLSERILHSGAIGYGWLNAGWGIGAFLSALYAPQVIRRAGSRHSVGSSMALLAVCLFALPFSRWLAIAVLIYAVMGSARGVGGISISSTMMEVVPKHFMGRVQNTFFFAGTLLQMLVGYAVGVVAHKIALAIGFYTIGVMYALAALFAMWPVAPPEKHSEPEPVATEGSFPLEMGAAPARGESVPANPEHDSERA</sequence>